<dbReference type="InterPro" id="IPR008279">
    <property type="entry name" value="PEP-util_enz_mobile_dom"/>
</dbReference>
<sequence>METDAREVLGTFYGDESFPVEWREGERDLFWILDDLHCPNPISPMFFDIGGWWLTCDHMFRRFGTPFASDWIAKRVNGYLYTAAVPADPSTYAEASEYGNRYVPRVPESGEYAGKIGAYLGAVLPHYAYNFLDWWRERLRPEMDRNFAYLDGQDTDSMNMVELAVLLEDAIDIHDRHWKIHWMLNFAQFSATTALNATIAEVKGDVDPDLVGRLQSSTEDRNWDAVEDLWKMKEEIKDDEELRRAFEADTASGILEALNATERGRHFVSERLAAHQQEFGYKAIWAHEFQYQTWKENPAPILEAVRGYLATDYDYREAIQAVRDDLEAAKRELMEDVPEGEGKEKLRNALELSLRMNPLTPDHHFYIDQGTNARVRLVLIAIGRKLVEAGLLDDPEDVMFLRYNELRVLMFDPGQIDAREIVSDRRDEMEQAYDLRPPEWLGTATRRALEFPYNALWGFPEKFYRKPSEKKDEVVGLGASAGVIEGTARVVTSIEESDQVEEGDILVCRMTNPAWVVLFTKVSGLVTDAGGTTSHPAVVSREFGIPAVVGTSDATRKIKTGDRIRVNGSSGVVEILG</sequence>
<name>A0A510HPU9_9ACTN</name>
<dbReference type="PANTHER" id="PTHR43615">
    <property type="entry name" value="PHOSPHOENOLPYRUVATE SYNTHASE-RELATED"/>
    <property type="match status" value="1"/>
</dbReference>
<dbReference type="OrthoDB" id="9765468at2"/>
<dbReference type="InterPro" id="IPR036637">
    <property type="entry name" value="Phosphohistidine_dom_sf"/>
</dbReference>
<proteinExistence type="predicted"/>
<dbReference type="Gene3D" id="3.50.30.10">
    <property type="entry name" value="Phosphohistidine domain"/>
    <property type="match status" value="1"/>
</dbReference>
<dbReference type="EMBL" id="AP019791">
    <property type="protein sequence ID" value="BBL80887.1"/>
    <property type="molecule type" value="Genomic_DNA"/>
</dbReference>
<dbReference type="Proteomes" id="UP000318065">
    <property type="component" value="Chromosome"/>
</dbReference>
<organism evidence="2 3">
    <name type="scientific">Rubrobacter xylanophilus</name>
    <dbReference type="NCBI Taxonomy" id="49319"/>
    <lineage>
        <taxon>Bacteria</taxon>
        <taxon>Bacillati</taxon>
        <taxon>Actinomycetota</taxon>
        <taxon>Rubrobacteria</taxon>
        <taxon>Rubrobacterales</taxon>
        <taxon>Rubrobacteraceae</taxon>
        <taxon>Rubrobacter</taxon>
    </lineage>
</organism>
<evidence type="ECO:0000313" key="2">
    <source>
        <dbReference type="EMBL" id="BBL80887.1"/>
    </source>
</evidence>
<protein>
    <recommendedName>
        <fullName evidence="1">PEP-utilising enzyme mobile domain-containing protein</fullName>
    </recommendedName>
</protein>
<accession>A0A510HPU9</accession>
<reference evidence="2" key="1">
    <citation type="journal article" date="2019" name="Microbiol. Resour. Announc.">
        <title>Complete Genome Sequence of Rubrobacter xylanophilus Strain AA3-22, Isolated from Arima Onsen in Japan.</title>
        <authorList>
            <person name="Tomariguchi N."/>
            <person name="Miyazaki K."/>
        </authorList>
    </citation>
    <scope>NUCLEOTIDE SEQUENCE [LARGE SCALE GENOMIC DNA]</scope>
    <source>
        <strain evidence="2">AA3-22</strain>
    </source>
</reference>
<dbReference type="PANTHER" id="PTHR43615:SF1">
    <property type="entry name" value="PPDK_N DOMAIN-CONTAINING PROTEIN"/>
    <property type="match status" value="1"/>
</dbReference>
<dbReference type="RefSeq" id="WP_143528842.1">
    <property type="nucleotide sequence ID" value="NZ_AP019791.1"/>
</dbReference>
<dbReference type="InterPro" id="IPR051549">
    <property type="entry name" value="PEP_Utilizing_Enz"/>
</dbReference>
<feature type="domain" description="PEP-utilising enzyme mobile" evidence="1">
    <location>
        <begin position="501"/>
        <end position="571"/>
    </location>
</feature>
<dbReference type="GO" id="GO:0016772">
    <property type="term" value="F:transferase activity, transferring phosphorus-containing groups"/>
    <property type="evidence" value="ECO:0007669"/>
    <property type="project" value="InterPro"/>
</dbReference>
<keyword evidence="3" id="KW-1185">Reference proteome</keyword>
<dbReference type="AlphaFoldDB" id="A0A510HPU9"/>
<evidence type="ECO:0000313" key="3">
    <source>
        <dbReference type="Proteomes" id="UP000318065"/>
    </source>
</evidence>
<gene>
    <name evidence="2" type="ORF">RxyAA322_27410</name>
</gene>
<dbReference type="Pfam" id="PF00391">
    <property type="entry name" value="PEP-utilizers"/>
    <property type="match status" value="1"/>
</dbReference>
<dbReference type="SUPFAM" id="SSF52009">
    <property type="entry name" value="Phosphohistidine domain"/>
    <property type="match status" value="1"/>
</dbReference>
<evidence type="ECO:0000259" key="1">
    <source>
        <dbReference type="Pfam" id="PF00391"/>
    </source>
</evidence>